<dbReference type="InterPro" id="IPR013848">
    <property type="entry name" value="Methylthiotransferase_N"/>
</dbReference>
<dbReference type="PROSITE" id="PS51449">
    <property type="entry name" value="MTTASE_N"/>
    <property type="match status" value="1"/>
</dbReference>
<feature type="binding site" evidence="8">
    <location>
        <position position="176"/>
    </location>
    <ligand>
        <name>[4Fe-4S] cluster</name>
        <dbReference type="ChEBI" id="CHEBI:49883"/>
        <label>2</label>
        <note>4Fe-4S-S-AdoMet</note>
    </ligand>
</feature>
<dbReference type="GO" id="GO:0051539">
    <property type="term" value="F:4 iron, 4 sulfur cluster binding"/>
    <property type="evidence" value="ECO:0007669"/>
    <property type="project" value="UniProtKB-UniRule"/>
</dbReference>
<feature type="domain" description="MTTase N-terminal" evidence="9">
    <location>
        <begin position="16"/>
        <end position="132"/>
    </location>
</feature>
<dbReference type="InterPro" id="IPR058240">
    <property type="entry name" value="rSAM_sf"/>
</dbReference>
<dbReference type="GO" id="GO:0046872">
    <property type="term" value="F:metal ion binding"/>
    <property type="evidence" value="ECO:0007669"/>
    <property type="project" value="UniProtKB-KW"/>
</dbReference>
<dbReference type="EMBL" id="PFNG01000164">
    <property type="protein sequence ID" value="PIZ37813.1"/>
    <property type="molecule type" value="Genomic_DNA"/>
</dbReference>
<dbReference type="AlphaFoldDB" id="A0A2M7T7A7"/>
<dbReference type="InterPro" id="IPR007197">
    <property type="entry name" value="rSAM"/>
</dbReference>
<keyword evidence="7 8" id="KW-0411">Iron-sulfur</keyword>
<dbReference type="Pfam" id="PF00919">
    <property type="entry name" value="UPF0004"/>
    <property type="match status" value="1"/>
</dbReference>
<keyword evidence="3 8" id="KW-0808">Transferase</keyword>
<dbReference type="Pfam" id="PF18693">
    <property type="entry name" value="TRAM_2"/>
    <property type="match status" value="1"/>
</dbReference>
<evidence type="ECO:0000256" key="2">
    <source>
        <dbReference type="ARBA" id="ARBA00022490"/>
    </source>
</evidence>
<keyword evidence="6 8" id="KW-0408">Iron</keyword>
<proteinExistence type="inferred from homology"/>
<dbReference type="InterPro" id="IPR020612">
    <property type="entry name" value="Methylthiotransferase_CS"/>
</dbReference>
<dbReference type="GO" id="GO:0103039">
    <property type="term" value="F:protein methylthiotransferase activity"/>
    <property type="evidence" value="ECO:0007669"/>
    <property type="project" value="UniProtKB-EC"/>
</dbReference>
<dbReference type="InterPro" id="IPR012340">
    <property type="entry name" value="NA-bd_OB-fold"/>
</dbReference>
<feature type="domain" description="Radical SAM core" evidence="10">
    <location>
        <begin position="158"/>
        <end position="388"/>
    </location>
</feature>
<organism evidence="11 12">
    <name type="scientific">Candidatus Aquicultor secundus</name>
    <dbReference type="NCBI Taxonomy" id="1973895"/>
    <lineage>
        <taxon>Bacteria</taxon>
        <taxon>Bacillati</taxon>
        <taxon>Actinomycetota</taxon>
        <taxon>Candidatus Aquicultoria</taxon>
        <taxon>Candidatus Aquicultorales</taxon>
        <taxon>Candidatus Aquicultoraceae</taxon>
        <taxon>Candidatus Aquicultor</taxon>
    </lineage>
</organism>
<dbReference type="GO" id="GO:0005829">
    <property type="term" value="C:cytosol"/>
    <property type="evidence" value="ECO:0007669"/>
    <property type="project" value="TreeGrafter"/>
</dbReference>
<evidence type="ECO:0000256" key="7">
    <source>
        <dbReference type="ARBA" id="ARBA00023014"/>
    </source>
</evidence>
<dbReference type="SFLD" id="SFLDG01082">
    <property type="entry name" value="B12-binding_domain_containing"/>
    <property type="match status" value="1"/>
</dbReference>
<dbReference type="HAMAP" id="MF_01865">
    <property type="entry name" value="MTTase_RimO"/>
    <property type="match status" value="1"/>
</dbReference>
<dbReference type="InterPro" id="IPR038135">
    <property type="entry name" value="Methylthiotransferase_N_sf"/>
</dbReference>
<dbReference type="PROSITE" id="PS51918">
    <property type="entry name" value="RADICAL_SAM"/>
    <property type="match status" value="1"/>
</dbReference>
<dbReference type="Proteomes" id="UP000230956">
    <property type="component" value="Unassembled WGS sequence"/>
</dbReference>
<keyword evidence="1 8" id="KW-0004">4Fe-4S</keyword>
<comment type="similarity">
    <text evidence="8">Belongs to the methylthiotransferase family. RimO subfamily.</text>
</comment>
<feature type="binding site" evidence="8">
    <location>
        <position position="25"/>
    </location>
    <ligand>
        <name>[4Fe-4S] cluster</name>
        <dbReference type="ChEBI" id="CHEBI:49883"/>
        <label>1</label>
    </ligand>
</feature>
<name>A0A2M7T7A7_9ACTN</name>
<accession>A0A2M7T7A7</accession>
<comment type="caution">
    <text evidence="11">The sequence shown here is derived from an EMBL/GenBank/DDBJ whole genome shotgun (WGS) entry which is preliminary data.</text>
</comment>
<keyword evidence="11" id="KW-0687">Ribonucleoprotein</keyword>
<dbReference type="InterPro" id="IPR006638">
    <property type="entry name" value="Elp3/MiaA/NifB-like_rSAM"/>
</dbReference>
<dbReference type="Gene3D" id="2.40.50.140">
    <property type="entry name" value="Nucleic acid-binding proteins"/>
    <property type="match status" value="1"/>
</dbReference>
<evidence type="ECO:0000259" key="9">
    <source>
        <dbReference type="PROSITE" id="PS51449"/>
    </source>
</evidence>
<dbReference type="InterPro" id="IPR002792">
    <property type="entry name" value="TRAM_dom"/>
</dbReference>
<evidence type="ECO:0000256" key="8">
    <source>
        <dbReference type="HAMAP-Rule" id="MF_01865"/>
    </source>
</evidence>
<feature type="binding site" evidence="8">
    <location>
        <position position="172"/>
    </location>
    <ligand>
        <name>[4Fe-4S] cluster</name>
        <dbReference type="ChEBI" id="CHEBI:49883"/>
        <label>2</label>
        <note>4Fe-4S-S-AdoMet</note>
    </ligand>
</feature>
<evidence type="ECO:0000313" key="11">
    <source>
        <dbReference type="EMBL" id="PIZ37813.1"/>
    </source>
</evidence>
<gene>
    <name evidence="8 11" type="primary">rimO</name>
    <name evidence="11" type="ORF">COY37_06900</name>
</gene>
<dbReference type="InterPro" id="IPR023404">
    <property type="entry name" value="rSAM_horseshoe"/>
</dbReference>
<dbReference type="EC" id="2.8.4.4" evidence="8"/>
<evidence type="ECO:0000256" key="5">
    <source>
        <dbReference type="ARBA" id="ARBA00022723"/>
    </source>
</evidence>
<dbReference type="SMART" id="SM00729">
    <property type="entry name" value="Elp3"/>
    <property type="match status" value="1"/>
</dbReference>
<evidence type="ECO:0000259" key="10">
    <source>
        <dbReference type="PROSITE" id="PS51918"/>
    </source>
</evidence>
<comment type="cofactor">
    <cofactor evidence="8">
        <name>[4Fe-4S] cluster</name>
        <dbReference type="ChEBI" id="CHEBI:49883"/>
    </cofactor>
    <text evidence="8">Binds 2 [4Fe-4S] clusters. One cluster is coordinated with 3 cysteines and an exchangeable S-adenosyl-L-methionine.</text>
</comment>
<evidence type="ECO:0000256" key="3">
    <source>
        <dbReference type="ARBA" id="ARBA00022679"/>
    </source>
</evidence>
<dbReference type="PROSITE" id="PS01278">
    <property type="entry name" value="MTTASE_RADICAL"/>
    <property type="match status" value="1"/>
</dbReference>
<keyword evidence="11" id="KW-0689">Ribosomal protein</keyword>
<keyword evidence="5 8" id="KW-0479">Metal-binding</keyword>
<keyword evidence="2 8" id="KW-0963">Cytoplasm</keyword>
<dbReference type="NCBIfam" id="TIGR01125">
    <property type="entry name" value="30S ribosomal protein S12 methylthiotransferase RimO"/>
    <property type="match status" value="1"/>
</dbReference>
<dbReference type="InterPro" id="IPR005840">
    <property type="entry name" value="Ribosomal_uS12_MeSTrfase_RimO"/>
</dbReference>
<dbReference type="Pfam" id="PF04055">
    <property type="entry name" value="Radical_SAM"/>
    <property type="match status" value="1"/>
</dbReference>
<comment type="subcellular location">
    <subcellularLocation>
        <location evidence="8">Cytoplasm</location>
    </subcellularLocation>
</comment>
<dbReference type="PANTHER" id="PTHR43837">
    <property type="entry name" value="RIBOSOMAL PROTEIN S12 METHYLTHIOTRANSFERASE RIMO"/>
    <property type="match status" value="1"/>
</dbReference>
<dbReference type="GO" id="GO:0005840">
    <property type="term" value="C:ribosome"/>
    <property type="evidence" value="ECO:0007669"/>
    <property type="project" value="UniProtKB-KW"/>
</dbReference>
<keyword evidence="4 8" id="KW-0949">S-adenosyl-L-methionine</keyword>
<dbReference type="InterPro" id="IPR005839">
    <property type="entry name" value="Methylthiotransferase"/>
</dbReference>
<dbReference type="Gene3D" id="3.40.50.12160">
    <property type="entry name" value="Methylthiotransferase, N-terminal domain"/>
    <property type="match status" value="1"/>
</dbReference>
<comment type="function">
    <text evidence="8">Catalyzes the methylthiolation of an aspartic acid residue of ribosomal protein uS12.</text>
</comment>
<dbReference type="SFLD" id="SFLDF00274">
    <property type="entry name" value="ribosomal_protein_S12_methylth"/>
    <property type="match status" value="1"/>
</dbReference>
<evidence type="ECO:0000256" key="6">
    <source>
        <dbReference type="ARBA" id="ARBA00023004"/>
    </source>
</evidence>
<protein>
    <recommendedName>
        <fullName evidence="8">Ribosomal protein uS12 methylthiotransferase RimO</fullName>
        <shortName evidence="8">uS12 MTTase</shortName>
        <shortName evidence="8">uS12 methylthiotransferase</shortName>
        <ecNumber evidence="8">2.8.4.4</ecNumber>
    </recommendedName>
    <alternativeName>
        <fullName evidence="8">Ribosomal protein uS12 (aspartate-C(3))-methylthiotransferase</fullName>
    </alternativeName>
    <alternativeName>
        <fullName evidence="8">Ribosome maturation factor RimO</fullName>
    </alternativeName>
</protein>
<dbReference type="FunFam" id="3.80.30.20:FF:000001">
    <property type="entry name" value="tRNA-2-methylthio-N(6)-dimethylallyladenosine synthase 2"/>
    <property type="match status" value="1"/>
</dbReference>
<dbReference type="CDD" id="cd01335">
    <property type="entry name" value="Radical_SAM"/>
    <property type="match status" value="1"/>
</dbReference>
<comment type="catalytic activity">
    <reaction evidence="8">
        <text>L-aspartate(89)-[ribosomal protein uS12]-hydrogen + (sulfur carrier)-SH + AH2 + 2 S-adenosyl-L-methionine = 3-methylsulfanyl-L-aspartate(89)-[ribosomal protein uS12]-hydrogen + (sulfur carrier)-H + 5'-deoxyadenosine + L-methionine + A + S-adenosyl-L-homocysteine + 2 H(+)</text>
        <dbReference type="Rhea" id="RHEA:37087"/>
        <dbReference type="Rhea" id="RHEA-COMP:10460"/>
        <dbReference type="Rhea" id="RHEA-COMP:10461"/>
        <dbReference type="Rhea" id="RHEA-COMP:14737"/>
        <dbReference type="Rhea" id="RHEA-COMP:14739"/>
        <dbReference type="ChEBI" id="CHEBI:13193"/>
        <dbReference type="ChEBI" id="CHEBI:15378"/>
        <dbReference type="ChEBI" id="CHEBI:17319"/>
        <dbReference type="ChEBI" id="CHEBI:17499"/>
        <dbReference type="ChEBI" id="CHEBI:29917"/>
        <dbReference type="ChEBI" id="CHEBI:29961"/>
        <dbReference type="ChEBI" id="CHEBI:57844"/>
        <dbReference type="ChEBI" id="CHEBI:57856"/>
        <dbReference type="ChEBI" id="CHEBI:59789"/>
        <dbReference type="ChEBI" id="CHEBI:64428"/>
        <dbReference type="ChEBI" id="CHEBI:73599"/>
        <dbReference type="EC" id="2.8.4.4"/>
    </reaction>
</comment>
<dbReference type="GO" id="GO:0035600">
    <property type="term" value="P:tRNA methylthiolation"/>
    <property type="evidence" value="ECO:0007669"/>
    <property type="project" value="UniProtKB-ARBA"/>
</dbReference>
<evidence type="ECO:0000256" key="4">
    <source>
        <dbReference type="ARBA" id="ARBA00022691"/>
    </source>
</evidence>
<dbReference type="NCBIfam" id="TIGR00089">
    <property type="entry name" value="MiaB/RimO family radical SAM methylthiotransferase"/>
    <property type="match status" value="1"/>
</dbReference>
<feature type="binding site" evidence="8">
    <location>
        <position position="95"/>
    </location>
    <ligand>
        <name>[4Fe-4S] cluster</name>
        <dbReference type="ChEBI" id="CHEBI:49883"/>
        <label>1</label>
    </ligand>
</feature>
<reference evidence="12" key="1">
    <citation type="submission" date="2017-09" db="EMBL/GenBank/DDBJ databases">
        <title>Depth-based differentiation of microbial function through sediment-hosted aquifers and enrichment of novel symbionts in the deep terrestrial subsurface.</title>
        <authorList>
            <person name="Probst A.J."/>
            <person name="Ladd B."/>
            <person name="Jarett J.K."/>
            <person name="Geller-Mcgrath D.E."/>
            <person name="Sieber C.M.K."/>
            <person name="Emerson J.B."/>
            <person name="Anantharaman K."/>
            <person name="Thomas B.C."/>
            <person name="Malmstrom R."/>
            <person name="Stieglmeier M."/>
            <person name="Klingl A."/>
            <person name="Woyke T."/>
            <person name="Ryan C.M."/>
            <person name="Banfield J.F."/>
        </authorList>
    </citation>
    <scope>NUCLEOTIDE SEQUENCE [LARGE SCALE GENOMIC DNA]</scope>
</reference>
<evidence type="ECO:0000313" key="12">
    <source>
        <dbReference type="Proteomes" id="UP000230956"/>
    </source>
</evidence>
<evidence type="ECO:0000256" key="1">
    <source>
        <dbReference type="ARBA" id="ARBA00022485"/>
    </source>
</evidence>
<dbReference type="SFLD" id="SFLDS00029">
    <property type="entry name" value="Radical_SAM"/>
    <property type="match status" value="1"/>
</dbReference>
<feature type="binding site" evidence="8">
    <location>
        <position position="61"/>
    </location>
    <ligand>
        <name>[4Fe-4S] cluster</name>
        <dbReference type="ChEBI" id="CHEBI:49883"/>
        <label>1</label>
    </ligand>
</feature>
<dbReference type="Gene3D" id="3.80.30.20">
    <property type="entry name" value="tm_1862 like domain"/>
    <property type="match status" value="1"/>
</dbReference>
<feature type="binding site" evidence="8">
    <location>
        <position position="179"/>
    </location>
    <ligand>
        <name>[4Fe-4S] cluster</name>
        <dbReference type="ChEBI" id="CHEBI:49883"/>
        <label>2</label>
        <note>4Fe-4S-S-AdoMet</note>
    </ligand>
</feature>
<dbReference type="GO" id="GO:0035599">
    <property type="term" value="F:aspartic acid methylthiotransferase activity"/>
    <property type="evidence" value="ECO:0007669"/>
    <property type="project" value="TreeGrafter"/>
</dbReference>
<dbReference type="SUPFAM" id="SSF102114">
    <property type="entry name" value="Radical SAM enzymes"/>
    <property type="match status" value="1"/>
</dbReference>
<dbReference type="PANTHER" id="PTHR43837:SF1">
    <property type="entry name" value="RIBOSOMAL PROTEIN US12 METHYLTHIOTRANSFERASE RIMO"/>
    <property type="match status" value="1"/>
</dbReference>
<dbReference type="SFLD" id="SFLDG01061">
    <property type="entry name" value="methylthiotransferase"/>
    <property type="match status" value="1"/>
</dbReference>
<sequence length="458" mass="51450">MLFLRTLLGGNRILLEKATVITLGCAKNSVDSEHIKGSLVKSGLSLTEDPENADYIIINTCGFIEAAKQESINTILELVELNNGPKKKKIVVTGCLAQRYYNELLKEIPEIDLVVDISREYEIADMLKNGTVTGNDIATGNGPASPVRDFSAYPQRILSSLPYAYLQIADGCNNRCSYCAIPLIRGTYKSKPIEQVVKEAHWLDANGIKEINIIAQDTGNYGYDLYERKSLTDLLKTLTGFTNAEWIRLLYLQPYNINDELIEVINGNRLILPYIDIPFQHASPKILRAMNRHGAGSDYLGQIAWLRRMIPDVVLRTSIIVGFPGETDADFEELIEFVKKADFDYLGVFEYSPEEGTKAAELKGRVSEDTVKERYHELSALQDSLSQRRSLQRVEKVHDALIENIVKSEEGLFEARAWWQAPEVDGFTYVTGSSHPGQIIKVYIDEFDGCDFHGKIVI</sequence>